<evidence type="ECO:0000313" key="2">
    <source>
        <dbReference type="EMBL" id="MBA0124032.1"/>
    </source>
</evidence>
<evidence type="ECO:0000313" key="3">
    <source>
        <dbReference type="Proteomes" id="UP000582974"/>
    </source>
</evidence>
<feature type="region of interest" description="Disordered" evidence="1">
    <location>
        <begin position="40"/>
        <end position="62"/>
    </location>
</feature>
<feature type="region of interest" description="Disordered" evidence="1">
    <location>
        <begin position="1"/>
        <end position="28"/>
    </location>
</feature>
<dbReference type="RefSeq" id="WP_180890947.1">
    <property type="nucleotide sequence ID" value="NZ_JACCKD010000001.1"/>
</dbReference>
<accession>A0A838A7D9</accession>
<dbReference type="Proteomes" id="UP000582974">
    <property type="component" value="Unassembled WGS sequence"/>
</dbReference>
<comment type="caution">
    <text evidence="2">The sequence shown here is derived from an EMBL/GenBank/DDBJ whole genome shotgun (WGS) entry which is preliminary data.</text>
</comment>
<dbReference type="AlphaFoldDB" id="A0A838A7D9"/>
<reference evidence="2 3" key="1">
    <citation type="submission" date="2020-07" db="EMBL/GenBank/DDBJ databases">
        <title>Genome of Haloechinothrix sp.</title>
        <authorList>
            <person name="Tang S.-K."/>
            <person name="Yang L."/>
            <person name="Zhu W.-Y."/>
        </authorList>
    </citation>
    <scope>NUCLEOTIDE SEQUENCE [LARGE SCALE GENOMIC DNA]</scope>
    <source>
        <strain evidence="2 3">YIM 98757</strain>
    </source>
</reference>
<evidence type="ECO:0000256" key="1">
    <source>
        <dbReference type="SAM" id="MobiDB-lite"/>
    </source>
</evidence>
<gene>
    <name evidence="2" type="ORF">H0B56_00560</name>
</gene>
<keyword evidence="3" id="KW-1185">Reference proteome</keyword>
<organism evidence="2 3">
    <name type="scientific">Haloechinothrix aidingensis</name>
    <dbReference type="NCBI Taxonomy" id="2752311"/>
    <lineage>
        <taxon>Bacteria</taxon>
        <taxon>Bacillati</taxon>
        <taxon>Actinomycetota</taxon>
        <taxon>Actinomycetes</taxon>
        <taxon>Pseudonocardiales</taxon>
        <taxon>Pseudonocardiaceae</taxon>
        <taxon>Haloechinothrix</taxon>
    </lineage>
</organism>
<proteinExistence type="predicted"/>
<dbReference type="EMBL" id="JACCKD010000001">
    <property type="protein sequence ID" value="MBA0124032.1"/>
    <property type="molecule type" value="Genomic_DNA"/>
</dbReference>
<sequence length="93" mass="9567">MPVRRSLVATANAGADDRDRGPAPTAGSVSAYRLVRTSGAGRAAARAPRLGQDDTHQPQATGLPAKYIRGDTLDSGTGAIRLRVPVADVPGFT</sequence>
<name>A0A838A7D9_9PSEU</name>
<protein>
    <submittedName>
        <fullName evidence="2">Uncharacterized protein</fullName>
    </submittedName>
</protein>